<evidence type="ECO:0000313" key="1">
    <source>
        <dbReference type="EMBL" id="CAJ1384229.1"/>
    </source>
</evidence>
<comment type="caution">
    <text evidence="1">The sequence shown here is derived from an EMBL/GenBank/DDBJ whole genome shotgun (WGS) entry which is preliminary data.</text>
</comment>
<accession>A0AA36IDI8</accession>
<gene>
    <name evidence="1" type="ORF">EVOR1521_LOCUS11136</name>
</gene>
<proteinExistence type="predicted"/>
<evidence type="ECO:0000313" key="2">
    <source>
        <dbReference type="Proteomes" id="UP001178507"/>
    </source>
</evidence>
<sequence>MLLEGERAYPSFLSCEGPGFAPIWRDFRELRAEALSQGLSEDGLIELQAHASYIIDQWGGQSVDFVTGWHKEFFQLQASGVAVFPECDGCALPLHSVWLLPSSESHGGFCLHGYVAALSCLLHHLQGRITGASEKTLVQRMQHSLGPQRSLELLLETSPWNLSSQQLGLEPPSEVVPHLDLGPWAWHPLPEASQAAAEAAEAGSVVLAVVGHHSGMSLEPAAAMGAVLAELAEEERLQILFFGQYYACELLQRCDQDALQEPLRRWMFQEELREAFGRSSPTPSVWPELREAVQKEQPLMQASAWICTGIWPLCWMLQQLAQQPVLHYMVNWLVGEHTPQEWHVPLMAEAARIGAESIRGSKHHFCTSAWARLSMDISYLVGLKVPSVPTLGLHTTLHSGPGLRWRLARVSQAAYTAFVPRNVLTRRVQGQLFAAMLQNFNALPWVQNAAPRVRVEVWQGGLQSINRNAGDPWQGQAKGRIWWAEAVEHLAAVYLAGDITLLTFTELYALQVPTLVPQVDWQARIMSEMCKTGIGWFFKHSPLYNLAEGEESFAFSPWGCENLDGLRYWLQAADAWRYAHVSHFSSFMELYVILLRWAKDPSEPQRLSRGMAEFHLQLVIRRAWSTSGASPAPSCTFSSAPRRLRGAWSRRSACRRHTRCAGVCNFEYRARGRGPR</sequence>
<keyword evidence="2" id="KW-1185">Reference proteome</keyword>
<dbReference type="EMBL" id="CAUJNA010001101">
    <property type="protein sequence ID" value="CAJ1384229.1"/>
    <property type="molecule type" value="Genomic_DNA"/>
</dbReference>
<reference evidence="1" key="1">
    <citation type="submission" date="2023-08" db="EMBL/GenBank/DDBJ databases">
        <authorList>
            <person name="Chen Y."/>
            <person name="Shah S."/>
            <person name="Dougan E. K."/>
            <person name="Thang M."/>
            <person name="Chan C."/>
        </authorList>
    </citation>
    <scope>NUCLEOTIDE SEQUENCE</scope>
</reference>
<organism evidence="1 2">
    <name type="scientific">Effrenium voratum</name>
    <dbReference type="NCBI Taxonomy" id="2562239"/>
    <lineage>
        <taxon>Eukaryota</taxon>
        <taxon>Sar</taxon>
        <taxon>Alveolata</taxon>
        <taxon>Dinophyceae</taxon>
        <taxon>Suessiales</taxon>
        <taxon>Symbiodiniaceae</taxon>
        <taxon>Effrenium</taxon>
    </lineage>
</organism>
<name>A0AA36IDI8_9DINO</name>
<protein>
    <submittedName>
        <fullName evidence="1">Uncharacterized protein</fullName>
    </submittedName>
</protein>
<dbReference type="AlphaFoldDB" id="A0AA36IDI8"/>
<dbReference type="Proteomes" id="UP001178507">
    <property type="component" value="Unassembled WGS sequence"/>
</dbReference>